<gene>
    <name evidence="1" type="ORF">Q4610_18495</name>
</gene>
<dbReference type="InterPro" id="IPR014729">
    <property type="entry name" value="Rossmann-like_a/b/a_fold"/>
</dbReference>
<evidence type="ECO:0008006" key="3">
    <source>
        <dbReference type="Google" id="ProtNLM"/>
    </source>
</evidence>
<dbReference type="SUPFAM" id="SSF52402">
    <property type="entry name" value="Adenine nucleotide alpha hydrolases-like"/>
    <property type="match status" value="1"/>
</dbReference>
<dbReference type="Proteomes" id="UP001176471">
    <property type="component" value="Unassembled WGS sequence"/>
</dbReference>
<keyword evidence="2" id="KW-1185">Reference proteome</keyword>
<sequence>MLATDPSAPAAHIRDIDYIRVAEPAPVVLAYGIGVDSTALLVELESRGTPPDLVLTGDPGIEKPETYAYQKMIAAWMAARGIRYETVRYTPRRFKHWPPYYDLLANVLTNATLPSISLGRHSCSLKWKVAPQDAFLKQWAPAKAAWARGQKVIRLIGYDASPADTRRHAHASAIEHDLFECRYPLREWKWDRAACIARIEAAGLPVPPKSSCFICGAMKPDEVRALPAWCLRLIVLVEARAAPRLRTVEGLWRRSTSTRPGRMTDFIRAEELLPAADIDAIIRDAPADLIRFQDVAAHVPLPERPAMAEWLDTFNAGLLEAA</sequence>
<reference evidence="1" key="1">
    <citation type="submission" date="2023-07" db="EMBL/GenBank/DDBJ databases">
        <title>Bacterial whole genome sequence for Sphingobium sp. HBC34.</title>
        <authorList>
            <person name="Le V."/>
            <person name="Ko S.-R."/>
            <person name="Ahn C.-Y."/>
            <person name="Oh H.-M."/>
        </authorList>
    </citation>
    <scope>NUCLEOTIDE SEQUENCE</scope>
    <source>
        <strain evidence="1">HBC34</strain>
    </source>
</reference>
<dbReference type="RefSeq" id="WP_019054422.1">
    <property type="nucleotide sequence ID" value="NZ_JAUQOM010000014.1"/>
</dbReference>
<accession>A0ABT8ZTH4</accession>
<evidence type="ECO:0000313" key="2">
    <source>
        <dbReference type="Proteomes" id="UP001176471"/>
    </source>
</evidence>
<comment type="caution">
    <text evidence="1">The sequence shown here is derived from an EMBL/GenBank/DDBJ whole genome shotgun (WGS) entry which is preliminary data.</text>
</comment>
<proteinExistence type="predicted"/>
<organism evidence="1 2">
    <name type="scientific">Sphingobium cyanobacteriorum</name>
    <dbReference type="NCBI Taxonomy" id="3063954"/>
    <lineage>
        <taxon>Bacteria</taxon>
        <taxon>Pseudomonadati</taxon>
        <taxon>Pseudomonadota</taxon>
        <taxon>Alphaproteobacteria</taxon>
        <taxon>Sphingomonadales</taxon>
        <taxon>Sphingomonadaceae</taxon>
        <taxon>Sphingobium</taxon>
    </lineage>
</organism>
<dbReference type="EMBL" id="JAUQOM010000014">
    <property type="protein sequence ID" value="MDO7837040.1"/>
    <property type="molecule type" value="Genomic_DNA"/>
</dbReference>
<protein>
    <recommendedName>
        <fullName evidence="3">Phosphoadenosine phosphosulphate reductase domain-containing protein</fullName>
    </recommendedName>
</protein>
<evidence type="ECO:0000313" key="1">
    <source>
        <dbReference type="EMBL" id="MDO7837040.1"/>
    </source>
</evidence>
<name>A0ABT8ZTH4_9SPHN</name>
<dbReference type="Gene3D" id="3.40.50.620">
    <property type="entry name" value="HUPs"/>
    <property type="match status" value="1"/>
</dbReference>